<dbReference type="SUPFAM" id="SSF54593">
    <property type="entry name" value="Glyoxalase/Bleomycin resistance protein/Dihydroxybiphenyl dioxygenase"/>
    <property type="match status" value="1"/>
</dbReference>
<dbReference type="AlphaFoldDB" id="A0A370G1Z2"/>
<dbReference type="InterPro" id="IPR037523">
    <property type="entry name" value="VOC_core"/>
</dbReference>
<feature type="domain" description="VOC" evidence="2">
    <location>
        <begin position="9"/>
        <end position="154"/>
    </location>
</feature>
<organism evidence="4 5">
    <name type="scientific">Gluconacetobacter liquefaciens</name>
    <name type="common">Acetobacter liquefaciens</name>
    <dbReference type="NCBI Taxonomy" id="89584"/>
    <lineage>
        <taxon>Bacteria</taxon>
        <taxon>Pseudomonadati</taxon>
        <taxon>Pseudomonadota</taxon>
        <taxon>Alphaproteobacteria</taxon>
        <taxon>Acetobacterales</taxon>
        <taxon>Acetobacteraceae</taxon>
        <taxon>Gluconacetobacter</taxon>
    </lineage>
</organism>
<reference evidence="4 5" key="1">
    <citation type="submission" date="2018-07" db="EMBL/GenBank/DDBJ databases">
        <title>Genomic Encyclopedia of Type Strains, Phase IV (KMG-IV): sequencing the most valuable type-strain genomes for metagenomic binning, comparative biology and taxonomic classification.</title>
        <authorList>
            <person name="Goeker M."/>
        </authorList>
    </citation>
    <scope>NUCLEOTIDE SEQUENCE [LARGE SCALE GENOMIC DNA]</scope>
    <source>
        <strain evidence="4 5">DSM 5603</strain>
    </source>
</reference>
<evidence type="ECO:0000313" key="6">
    <source>
        <dbReference type="Proteomes" id="UP000562982"/>
    </source>
</evidence>
<dbReference type="OrthoDB" id="2613830at2"/>
<proteinExistence type="predicted"/>
<evidence type="ECO:0000259" key="2">
    <source>
        <dbReference type="PROSITE" id="PS51819"/>
    </source>
</evidence>
<keyword evidence="5" id="KW-1185">Reference proteome</keyword>
<dbReference type="RefSeq" id="WP_114727909.1">
    <property type="nucleotide sequence ID" value="NZ_BJMI01000022.1"/>
</dbReference>
<accession>A0A370G1Z2</accession>
<dbReference type="GO" id="GO:0046872">
    <property type="term" value="F:metal ion binding"/>
    <property type="evidence" value="ECO:0007669"/>
    <property type="project" value="UniProtKB-KW"/>
</dbReference>
<dbReference type="InterPro" id="IPR029068">
    <property type="entry name" value="Glyas_Bleomycin-R_OHBP_Dase"/>
</dbReference>
<dbReference type="EMBL" id="QQAW01000007">
    <property type="protein sequence ID" value="RDI36986.1"/>
    <property type="molecule type" value="Genomic_DNA"/>
</dbReference>
<evidence type="ECO:0000313" key="5">
    <source>
        <dbReference type="Proteomes" id="UP000254958"/>
    </source>
</evidence>
<dbReference type="EMBL" id="JABEQI010000006">
    <property type="protein sequence ID" value="MBB2187012.1"/>
    <property type="molecule type" value="Genomic_DNA"/>
</dbReference>
<comment type="caution">
    <text evidence="4">The sequence shown here is derived from an EMBL/GenBank/DDBJ whole genome shotgun (WGS) entry which is preliminary data.</text>
</comment>
<gene>
    <name evidence="4" type="ORF">C7453_10732</name>
    <name evidence="3" type="ORF">HLH32_11580</name>
</gene>
<sequence>MTGLPGLRGVEHIGFTVPDIEEATRFFVDIIGCQHVYSLGPFQSDDDWLPVHLHVPPGTVMRELRFFRCKNGPNFEIFEYTSPGQRQTLPLNSDVGGHHLAFYVDDFEAALSYLRVHGVRLMGHPTCRTTGPSGGQTWIYFLTPWGMQMELVSFPHGKLYENTSDITLWHPPAD</sequence>
<dbReference type="GO" id="GO:0046491">
    <property type="term" value="P:L-methylmalonyl-CoA metabolic process"/>
    <property type="evidence" value="ECO:0007669"/>
    <property type="project" value="TreeGrafter"/>
</dbReference>
<dbReference type="PANTHER" id="PTHR43048">
    <property type="entry name" value="METHYLMALONYL-COA EPIMERASE"/>
    <property type="match status" value="1"/>
</dbReference>
<dbReference type="Gene3D" id="3.10.180.10">
    <property type="entry name" value="2,3-Dihydroxybiphenyl 1,2-Dioxygenase, domain 1"/>
    <property type="match status" value="1"/>
</dbReference>
<reference evidence="3 6" key="2">
    <citation type="submission" date="2020-04" db="EMBL/GenBank/DDBJ databases">
        <title>Description of novel Gluconacetobacter.</title>
        <authorList>
            <person name="Sombolestani A."/>
        </authorList>
    </citation>
    <scope>NUCLEOTIDE SEQUENCE [LARGE SCALE GENOMIC DNA]</scope>
    <source>
        <strain evidence="3 6">LMG 1382</strain>
    </source>
</reference>
<dbReference type="Proteomes" id="UP000254958">
    <property type="component" value="Unassembled WGS sequence"/>
</dbReference>
<dbReference type="Pfam" id="PF13669">
    <property type="entry name" value="Glyoxalase_4"/>
    <property type="match status" value="1"/>
</dbReference>
<dbReference type="PROSITE" id="PS51819">
    <property type="entry name" value="VOC"/>
    <property type="match status" value="1"/>
</dbReference>
<dbReference type="InterPro" id="IPR051785">
    <property type="entry name" value="MMCE/EMCE_epimerase"/>
</dbReference>
<name>A0A370G1Z2_GLULI</name>
<evidence type="ECO:0000313" key="3">
    <source>
        <dbReference type="EMBL" id="MBB2187012.1"/>
    </source>
</evidence>
<dbReference type="Proteomes" id="UP000562982">
    <property type="component" value="Unassembled WGS sequence"/>
</dbReference>
<dbReference type="GO" id="GO:0004493">
    <property type="term" value="F:methylmalonyl-CoA epimerase activity"/>
    <property type="evidence" value="ECO:0007669"/>
    <property type="project" value="TreeGrafter"/>
</dbReference>
<evidence type="ECO:0000313" key="4">
    <source>
        <dbReference type="EMBL" id="RDI36986.1"/>
    </source>
</evidence>
<evidence type="ECO:0000256" key="1">
    <source>
        <dbReference type="ARBA" id="ARBA00022723"/>
    </source>
</evidence>
<keyword evidence="1" id="KW-0479">Metal-binding</keyword>
<protein>
    <submittedName>
        <fullName evidence="4">Glyoxylase I family protein</fullName>
    </submittedName>
    <submittedName>
        <fullName evidence="3">VOC family protein</fullName>
    </submittedName>
</protein>
<dbReference type="PANTHER" id="PTHR43048:SF6">
    <property type="entry name" value="BLR8189 PROTEIN"/>
    <property type="match status" value="1"/>
</dbReference>